<dbReference type="AlphaFoldDB" id="A0A9Q6Z8T6"/>
<dbReference type="GeneID" id="93527635"/>
<protein>
    <submittedName>
        <fullName evidence="1">Uncharacterized protein</fullName>
    </submittedName>
</protein>
<proteinExistence type="predicted"/>
<dbReference type="Proteomes" id="UP000596202">
    <property type="component" value="Chromosome"/>
</dbReference>
<dbReference type="EMBL" id="CP068108">
    <property type="protein sequence ID" value="QQU01707.1"/>
    <property type="molecule type" value="Genomic_DNA"/>
</dbReference>
<organism evidence="1 2">
    <name type="scientific">Myroides odoratus</name>
    <name type="common">Flavobacterium odoratum</name>
    <dbReference type="NCBI Taxonomy" id="256"/>
    <lineage>
        <taxon>Bacteria</taxon>
        <taxon>Pseudomonadati</taxon>
        <taxon>Bacteroidota</taxon>
        <taxon>Flavobacteriia</taxon>
        <taxon>Flavobacteriales</taxon>
        <taxon>Flavobacteriaceae</taxon>
        <taxon>Myroides</taxon>
    </lineage>
</organism>
<reference evidence="1 2" key="1">
    <citation type="submission" date="2021-01" db="EMBL/GenBank/DDBJ databases">
        <title>FDA dAtabase for Regulatory Grade micrObial Sequences (FDA-ARGOS): Supporting development and validation of Infectious Disease Dx tests.</title>
        <authorList>
            <person name="Sproer C."/>
            <person name="Gronow S."/>
            <person name="Severitt S."/>
            <person name="Schroder I."/>
            <person name="Tallon L."/>
            <person name="Sadzewicz L."/>
            <person name="Zhao X."/>
            <person name="Boylan J."/>
            <person name="Ott S."/>
            <person name="Bowen H."/>
            <person name="Vavikolanu K."/>
            <person name="Mehta A."/>
            <person name="Aluvathingal J."/>
            <person name="Nadendla S."/>
            <person name="Lowell S."/>
            <person name="Myers T."/>
            <person name="Yan Y."/>
            <person name="Sichtig H."/>
        </authorList>
    </citation>
    <scope>NUCLEOTIDE SEQUENCE [LARGE SCALE GENOMIC DNA]</scope>
    <source>
        <strain evidence="1 2">FDAARGOS_1131</strain>
    </source>
</reference>
<sequence length="101" mass="11540">MKQKLFLLFALFILGGSIGISKVVVDRASSTEKIEIDGNKRIYVVLVQDRWKNNLLIYEEEVCGVNNAFDRAEVLLEQFNVIYQEGRIDIVLAPRPQVCEP</sequence>
<dbReference type="RefSeq" id="WP_002992387.1">
    <property type="nucleotide sequence ID" value="NZ_CP068108.1"/>
</dbReference>
<name>A0A9Q6Z8T6_MYROD</name>
<evidence type="ECO:0000313" key="2">
    <source>
        <dbReference type="Proteomes" id="UP000596202"/>
    </source>
</evidence>
<evidence type="ECO:0000313" key="1">
    <source>
        <dbReference type="EMBL" id="QQU01707.1"/>
    </source>
</evidence>
<accession>A0A9Q6Z8T6</accession>
<gene>
    <name evidence="1" type="ORF">I6I88_08210</name>
</gene>